<reference evidence="1" key="1">
    <citation type="journal article" date="2020" name="Stud. Mycol.">
        <title>101 Dothideomycetes genomes: a test case for predicting lifestyles and emergence of pathogens.</title>
        <authorList>
            <person name="Haridas S."/>
            <person name="Albert R."/>
            <person name="Binder M."/>
            <person name="Bloem J."/>
            <person name="Labutti K."/>
            <person name="Salamov A."/>
            <person name="Andreopoulos B."/>
            <person name="Baker S."/>
            <person name="Barry K."/>
            <person name="Bills G."/>
            <person name="Bluhm B."/>
            <person name="Cannon C."/>
            <person name="Castanera R."/>
            <person name="Culley D."/>
            <person name="Daum C."/>
            <person name="Ezra D."/>
            <person name="Gonzalez J."/>
            <person name="Henrissat B."/>
            <person name="Kuo A."/>
            <person name="Liang C."/>
            <person name="Lipzen A."/>
            <person name="Lutzoni F."/>
            <person name="Magnuson J."/>
            <person name="Mondo S."/>
            <person name="Nolan M."/>
            <person name="Ohm R."/>
            <person name="Pangilinan J."/>
            <person name="Park H.-J."/>
            <person name="Ramirez L."/>
            <person name="Alfaro M."/>
            <person name="Sun H."/>
            <person name="Tritt A."/>
            <person name="Yoshinaga Y."/>
            <person name="Zwiers L.-H."/>
            <person name="Turgeon B."/>
            <person name="Goodwin S."/>
            <person name="Spatafora J."/>
            <person name="Crous P."/>
            <person name="Grigoriev I."/>
        </authorList>
    </citation>
    <scope>NUCLEOTIDE SEQUENCE</scope>
    <source>
        <strain evidence="1">CBS 379.55</strain>
    </source>
</reference>
<organism evidence="1 2">
    <name type="scientific">Westerdykella ornata</name>
    <dbReference type="NCBI Taxonomy" id="318751"/>
    <lineage>
        <taxon>Eukaryota</taxon>
        <taxon>Fungi</taxon>
        <taxon>Dikarya</taxon>
        <taxon>Ascomycota</taxon>
        <taxon>Pezizomycotina</taxon>
        <taxon>Dothideomycetes</taxon>
        <taxon>Pleosporomycetidae</taxon>
        <taxon>Pleosporales</taxon>
        <taxon>Sporormiaceae</taxon>
        <taxon>Westerdykella</taxon>
    </lineage>
</organism>
<evidence type="ECO:0000313" key="2">
    <source>
        <dbReference type="Proteomes" id="UP000800097"/>
    </source>
</evidence>
<gene>
    <name evidence="1" type="ORF">EI97DRAFT_458209</name>
</gene>
<name>A0A6A6JKX4_WESOR</name>
<proteinExistence type="predicted"/>
<dbReference type="AlphaFoldDB" id="A0A6A6JKX4"/>
<dbReference type="OrthoDB" id="3792336at2759"/>
<keyword evidence="2" id="KW-1185">Reference proteome</keyword>
<evidence type="ECO:0000313" key="1">
    <source>
        <dbReference type="EMBL" id="KAF2276885.1"/>
    </source>
</evidence>
<accession>A0A6A6JKX4</accession>
<dbReference type="RefSeq" id="XP_033654424.1">
    <property type="nucleotide sequence ID" value="XM_033800889.1"/>
</dbReference>
<dbReference type="Proteomes" id="UP000800097">
    <property type="component" value="Unassembled WGS sequence"/>
</dbReference>
<dbReference type="GeneID" id="54554064"/>
<protein>
    <submittedName>
        <fullName evidence="1">Uncharacterized protein</fullName>
    </submittedName>
</protein>
<sequence>MASGFLGYYSHTFALSPISYEAAYIAWNSPASTYLSRLVCLPKPPVSLLQEFVLEFLPETADERWFFLRDDAAIEATKTDPKYAYFWEEYQDELKAPTRLTYDDERVYKEGPVWVKLARRNRSRSVPDRETFHPLLLYAATALQRLKELRKFILRPYQSETHLHWPNVVRLFELCHLRAGTARSPSGSSDDLSTYPRILHEAKHINHNRVYWRTGKWRPWTDVDSAWRSFAGDEARIVFLDEEKWTRKGVIAAIYRGEL</sequence>
<dbReference type="EMBL" id="ML986492">
    <property type="protein sequence ID" value="KAF2276885.1"/>
    <property type="molecule type" value="Genomic_DNA"/>
</dbReference>